<dbReference type="AlphaFoldDB" id="A0A242K1N8"/>
<dbReference type="EMBL" id="NGMM01000007">
    <property type="protein sequence ID" value="OTP11577.1"/>
    <property type="molecule type" value="Genomic_DNA"/>
</dbReference>
<feature type="domain" description="ATP-grasp" evidence="2">
    <location>
        <begin position="120"/>
        <end position="164"/>
    </location>
</feature>
<evidence type="ECO:0000259" key="2">
    <source>
        <dbReference type="PROSITE" id="PS50975"/>
    </source>
</evidence>
<dbReference type="PROSITE" id="PS50975">
    <property type="entry name" value="ATP_GRASP"/>
    <property type="match status" value="1"/>
</dbReference>
<evidence type="ECO:0000313" key="3">
    <source>
        <dbReference type="EMBL" id="OTP11577.1"/>
    </source>
</evidence>
<keyword evidence="1" id="KW-0547">Nucleotide-binding</keyword>
<dbReference type="Gene3D" id="3.30.470.20">
    <property type="entry name" value="ATP-grasp fold, B domain"/>
    <property type="match status" value="1"/>
</dbReference>
<dbReference type="SUPFAM" id="SSF56059">
    <property type="entry name" value="Glutathione synthetase ATP-binding domain-like"/>
    <property type="match status" value="1"/>
</dbReference>
<evidence type="ECO:0000256" key="1">
    <source>
        <dbReference type="PROSITE-ProRule" id="PRU00409"/>
    </source>
</evidence>
<sequence length="189" mass="21456">MHRNIKIAIIANTRDEFENASDISNIIYNDNPSKKSIDYLLSEIRCLGFESFFFGGIEELITACKEKKEYQNTLFFNLSDGLTQPSRKGQAAFLLEILGVPYIGSDPFTRLMTANKSYTKQFLCSQEITSPNGHIIRSLNDFSQYDIEYPIMIKPNNEGSSIGITQESVAFDFTSAVYYLCLLYTSRCV</sequence>
<accession>A0A242K1N8</accession>
<proteinExistence type="predicted"/>
<reference evidence="3" key="1">
    <citation type="submission" date="2017-05" db="EMBL/GenBank/DDBJ databases">
        <title>The Genome Sequence of Enterococcus sp. 9E7_DIV0242.</title>
        <authorList>
            <consortium name="The Broad Institute Genomics Platform"/>
            <consortium name="The Broad Institute Genomic Center for Infectious Diseases"/>
            <person name="Earl A."/>
            <person name="Manson A."/>
            <person name="Schwartman J."/>
            <person name="Gilmore M."/>
            <person name="Abouelleil A."/>
            <person name="Cao P."/>
            <person name="Chapman S."/>
            <person name="Cusick C."/>
            <person name="Shea T."/>
            <person name="Young S."/>
            <person name="Neafsey D."/>
            <person name="Nusbaum C."/>
            <person name="Birren B."/>
        </authorList>
    </citation>
    <scope>NUCLEOTIDE SEQUENCE [LARGE SCALE GENOMIC DNA]</scope>
    <source>
        <strain evidence="3">9E7_DIV0242</strain>
    </source>
</reference>
<dbReference type="OrthoDB" id="9813261at2"/>
<dbReference type="Gene3D" id="3.30.1490.20">
    <property type="entry name" value="ATP-grasp fold, A domain"/>
    <property type="match status" value="1"/>
</dbReference>
<dbReference type="InterPro" id="IPR013815">
    <property type="entry name" value="ATP_grasp_subdomain_1"/>
</dbReference>
<dbReference type="Gene3D" id="3.40.50.20">
    <property type="match status" value="1"/>
</dbReference>
<keyword evidence="1" id="KW-0067">ATP-binding</keyword>
<organism evidence="3">
    <name type="scientific">Candidatus Enterococcus clewellii</name>
    <dbReference type="NCBI Taxonomy" id="1834193"/>
    <lineage>
        <taxon>Bacteria</taxon>
        <taxon>Bacillati</taxon>
        <taxon>Bacillota</taxon>
        <taxon>Bacilli</taxon>
        <taxon>Lactobacillales</taxon>
        <taxon>Enterococcaceae</taxon>
        <taxon>Enterococcus</taxon>
    </lineage>
</organism>
<dbReference type="InterPro" id="IPR011761">
    <property type="entry name" value="ATP-grasp"/>
</dbReference>
<comment type="caution">
    <text evidence="3">The sequence shown here is derived from an EMBL/GenBank/DDBJ whole genome shotgun (WGS) entry which is preliminary data.</text>
</comment>
<dbReference type="GO" id="GO:0046872">
    <property type="term" value="F:metal ion binding"/>
    <property type="evidence" value="ECO:0007669"/>
    <property type="project" value="InterPro"/>
</dbReference>
<dbReference type="GO" id="GO:0005524">
    <property type="term" value="F:ATP binding"/>
    <property type="evidence" value="ECO:0007669"/>
    <property type="project" value="UniProtKB-UniRule"/>
</dbReference>
<gene>
    <name evidence="3" type="ORF">A5888_003676</name>
</gene>
<name>A0A242K1N8_9ENTE</name>
<protein>
    <recommendedName>
        <fullName evidence="2">ATP-grasp domain-containing protein</fullName>
    </recommendedName>
</protein>